<dbReference type="AlphaFoldDB" id="A0A5B8M1N2"/>
<dbReference type="GO" id="GO:0016705">
    <property type="term" value="F:oxidoreductase activity, acting on paired donors, with incorporation or reduction of molecular oxygen"/>
    <property type="evidence" value="ECO:0007669"/>
    <property type="project" value="InterPro"/>
</dbReference>
<keyword evidence="2" id="KW-0408">Iron</keyword>
<evidence type="ECO:0000256" key="2">
    <source>
        <dbReference type="RuleBase" id="RU000461"/>
    </source>
</evidence>
<comment type="similarity">
    <text evidence="1 2">Belongs to the cytochrome P450 family.</text>
</comment>
<dbReference type="PANTHER" id="PTHR46696">
    <property type="entry name" value="P450, PUTATIVE (EUROFUNG)-RELATED"/>
    <property type="match status" value="1"/>
</dbReference>
<dbReference type="PROSITE" id="PS00086">
    <property type="entry name" value="CYTOCHROME_P450"/>
    <property type="match status" value="1"/>
</dbReference>
<dbReference type="InterPro" id="IPR036396">
    <property type="entry name" value="Cyt_P450_sf"/>
</dbReference>
<dbReference type="InterPro" id="IPR002397">
    <property type="entry name" value="Cyt_P450_B"/>
</dbReference>
<dbReference type="SUPFAM" id="SSF48264">
    <property type="entry name" value="Cytochrome P450"/>
    <property type="match status" value="1"/>
</dbReference>
<dbReference type="EMBL" id="CP042305">
    <property type="protein sequence ID" value="QDZ13600.1"/>
    <property type="molecule type" value="Genomic_DNA"/>
</dbReference>
<evidence type="ECO:0000313" key="5">
    <source>
        <dbReference type="Proteomes" id="UP000320216"/>
    </source>
</evidence>
<keyword evidence="2" id="KW-0349">Heme</keyword>
<evidence type="ECO:0000256" key="3">
    <source>
        <dbReference type="SAM" id="MobiDB-lite"/>
    </source>
</evidence>
<feature type="compositionally biased region" description="Polar residues" evidence="3">
    <location>
        <begin position="1"/>
        <end position="10"/>
    </location>
</feature>
<dbReference type="InterPro" id="IPR017972">
    <property type="entry name" value="Cyt_P450_CS"/>
</dbReference>
<evidence type="ECO:0000313" key="4">
    <source>
        <dbReference type="EMBL" id="QDZ13600.1"/>
    </source>
</evidence>
<dbReference type="PRINTS" id="PR00359">
    <property type="entry name" value="BP450"/>
</dbReference>
<accession>A0A5B8M1N2</accession>
<dbReference type="PANTHER" id="PTHR46696:SF1">
    <property type="entry name" value="CYTOCHROME P450 YJIB-RELATED"/>
    <property type="match status" value="1"/>
</dbReference>
<evidence type="ECO:0000256" key="1">
    <source>
        <dbReference type="ARBA" id="ARBA00010617"/>
    </source>
</evidence>
<keyword evidence="2" id="KW-0560">Oxidoreductase</keyword>
<organism evidence="4 5">
    <name type="scientific">Humibacter ginsenosidimutans</name>
    <dbReference type="NCBI Taxonomy" id="2599293"/>
    <lineage>
        <taxon>Bacteria</taxon>
        <taxon>Bacillati</taxon>
        <taxon>Actinomycetota</taxon>
        <taxon>Actinomycetes</taxon>
        <taxon>Micrococcales</taxon>
        <taxon>Microbacteriaceae</taxon>
        <taxon>Humibacter</taxon>
    </lineage>
</organism>
<feature type="region of interest" description="Disordered" evidence="3">
    <location>
        <begin position="1"/>
        <end position="30"/>
    </location>
</feature>
<keyword evidence="2" id="KW-0479">Metal-binding</keyword>
<gene>
    <name evidence="4" type="ORF">FPZ11_01205</name>
</gene>
<dbReference type="Proteomes" id="UP000320216">
    <property type="component" value="Chromosome"/>
</dbReference>
<dbReference type="Pfam" id="PF00067">
    <property type="entry name" value="p450"/>
    <property type="match status" value="1"/>
</dbReference>
<dbReference type="KEGG" id="huw:FPZ11_01205"/>
<proteinExistence type="inferred from homology"/>
<keyword evidence="2" id="KW-0503">Monooxygenase</keyword>
<dbReference type="InterPro" id="IPR001128">
    <property type="entry name" value="Cyt_P450"/>
</dbReference>
<name>A0A5B8M1N2_9MICO</name>
<dbReference type="OrthoDB" id="502624at2"/>
<protein>
    <submittedName>
        <fullName evidence="4">Cytochrome P450</fullName>
    </submittedName>
</protein>
<dbReference type="Gene3D" id="1.10.630.10">
    <property type="entry name" value="Cytochrome P450"/>
    <property type="match status" value="1"/>
</dbReference>
<dbReference type="PRINTS" id="PR00385">
    <property type="entry name" value="P450"/>
</dbReference>
<dbReference type="GO" id="GO:0004497">
    <property type="term" value="F:monooxygenase activity"/>
    <property type="evidence" value="ECO:0007669"/>
    <property type="project" value="UniProtKB-KW"/>
</dbReference>
<dbReference type="GO" id="GO:0005506">
    <property type="term" value="F:iron ion binding"/>
    <property type="evidence" value="ECO:0007669"/>
    <property type="project" value="InterPro"/>
</dbReference>
<reference evidence="4 5" key="1">
    <citation type="submission" date="2019-07" db="EMBL/GenBank/DDBJ databases">
        <title>Full genome sequence of Humibacter sp. WJ7-1.</title>
        <authorList>
            <person name="Im W.-T."/>
        </authorList>
    </citation>
    <scope>NUCLEOTIDE SEQUENCE [LARGE SCALE GENOMIC DNA]</scope>
    <source>
        <strain evidence="4 5">WJ7-1</strain>
    </source>
</reference>
<sequence length="412" mass="45284">MPPSDRNPSMKTEEHEMALATTTPQTDADPFAADWVADPFPRLAEIREQTSAMYFKDFDFYMLTRYDDVRRAADDWQTFSSAEGVALTPEINYAIDGSILHLDPPEHTALRDVLGPQLAPRGLRKLNAQIADYADRLVAEQVAAGEFDAVHTISRVFPINVVADLLGLPAEGRNTLQPGADAMFAAFGPWGDYLISHIQEMADYQEYLNSMDDRAKFSPDGWGAAIMDAIDDGAVTQLQGLRLINGYLTAGMDTTVNAIGAMLRLFAERPEVWNALKADPWRAPAVFEETLRWHSPVVGFWRVATRDVEIGDVTVPAGKQVMLNFAAANHDPEKFSNPEEFQIERNPLDHLAFGYGTHGCAGQGLARMEAHTLLKALTEQIDTIELTGPAAASSNPIVRGFESVPVRVTPAA</sequence>
<keyword evidence="5" id="KW-1185">Reference proteome</keyword>
<dbReference type="GO" id="GO:0020037">
    <property type="term" value="F:heme binding"/>
    <property type="evidence" value="ECO:0007669"/>
    <property type="project" value="InterPro"/>
</dbReference>